<proteinExistence type="predicted"/>
<dbReference type="Proteomes" id="UP001237642">
    <property type="component" value="Unassembled WGS sequence"/>
</dbReference>
<sequence length="166" mass="18005">MSQWRIVDPTVQADQAGRAPLSPASRKRARKGDVIKTYVLQWAVLETDSFATSAPMAAKDIAPDLCRALMIPTDRPKYDQLSATNACAELLGLLSMATPMAAAITDKVKDMQSGFAQVKEMESRAVKTEKAQPCTEGRKEAVPKGGQTKAECRRMLLSNVVKGLLP</sequence>
<reference evidence="1" key="2">
    <citation type="submission" date="2023-05" db="EMBL/GenBank/DDBJ databases">
        <authorList>
            <person name="Schelkunov M.I."/>
        </authorList>
    </citation>
    <scope>NUCLEOTIDE SEQUENCE</scope>
    <source>
        <strain evidence="1">Hsosn_3</strain>
        <tissue evidence="1">Leaf</tissue>
    </source>
</reference>
<evidence type="ECO:0000313" key="2">
    <source>
        <dbReference type="Proteomes" id="UP001237642"/>
    </source>
</evidence>
<name>A0AAD8HX65_9APIA</name>
<organism evidence="1 2">
    <name type="scientific">Heracleum sosnowskyi</name>
    <dbReference type="NCBI Taxonomy" id="360622"/>
    <lineage>
        <taxon>Eukaryota</taxon>
        <taxon>Viridiplantae</taxon>
        <taxon>Streptophyta</taxon>
        <taxon>Embryophyta</taxon>
        <taxon>Tracheophyta</taxon>
        <taxon>Spermatophyta</taxon>
        <taxon>Magnoliopsida</taxon>
        <taxon>eudicotyledons</taxon>
        <taxon>Gunneridae</taxon>
        <taxon>Pentapetalae</taxon>
        <taxon>asterids</taxon>
        <taxon>campanulids</taxon>
        <taxon>Apiales</taxon>
        <taxon>Apiaceae</taxon>
        <taxon>Apioideae</taxon>
        <taxon>apioid superclade</taxon>
        <taxon>Tordylieae</taxon>
        <taxon>Tordyliinae</taxon>
        <taxon>Heracleum</taxon>
    </lineage>
</organism>
<gene>
    <name evidence="1" type="ORF">POM88_031322</name>
</gene>
<reference evidence="1" key="1">
    <citation type="submission" date="2023-02" db="EMBL/GenBank/DDBJ databases">
        <title>Genome of toxic invasive species Heracleum sosnowskyi carries increased number of genes despite the absence of recent whole-genome duplications.</title>
        <authorList>
            <person name="Schelkunov M."/>
            <person name="Shtratnikova V."/>
            <person name="Makarenko M."/>
            <person name="Klepikova A."/>
            <person name="Omelchenko D."/>
            <person name="Novikova G."/>
            <person name="Obukhova E."/>
            <person name="Bogdanov V."/>
            <person name="Penin A."/>
            <person name="Logacheva M."/>
        </authorList>
    </citation>
    <scope>NUCLEOTIDE SEQUENCE</scope>
    <source>
        <strain evidence="1">Hsosn_3</strain>
        <tissue evidence="1">Leaf</tissue>
    </source>
</reference>
<evidence type="ECO:0000313" key="1">
    <source>
        <dbReference type="EMBL" id="KAK1375129.1"/>
    </source>
</evidence>
<comment type="caution">
    <text evidence="1">The sequence shown here is derived from an EMBL/GenBank/DDBJ whole genome shotgun (WGS) entry which is preliminary data.</text>
</comment>
<dbReference type="EMBL" id="JAUIZM010000007">
    <property type="protein sequence ID" value="KAK1375129.1"/>
    <property type="molecule type" value="Genomic_DNA"/>
</dbReference>
<dbReference type="AlphaFoldDB" id="A0AAD8HX65"/>
<protein>
    <submittedName>
        <fullName evidence="1">Uncharacterized protein</fullName>
    </submittedName>
</protein>
<keyword evidence="2" id="KW-1185">Reference proteome</keyword>
<accession>A0AAD8HX65</accession>